<evidence type="ECO:0000313" key="2">
    <source>
        <dbReference type="EMBL" id="GFY72091.1"/>
    </source>
</evidence>
<evidence type="ECO:0000313" key="3">
    <source>
        <dbReference type="Proteomes" id="UP000886998"/>
    </source>
</evidence>
<gene>
    <name evidence="2" type="ORF">TNIN_87591</name>
</gene>
<evidence type="ECO:0000256" key="1">
    <source>
        <dbReference type="SAM" id="MobiDB-lite"/>
    </source>
</evidence>
<feature type="region of interest" description="Disordered" evidence="1">
    <location>
        <begin position="72"/>
        <end position="95"/>
    </location>
</feature>
<sequence length="95" mass="11154">MVKQERCPYLVRTPIAIFEFEYAVKIYKSSFERGLKLVSMPSWARPVQRIRPSCCPGEEILPLIGLRYPVKRQEAPEGDHPEKEDKEEMEVMEQD</sequence>
<name>A0A8X6YJH8_9ARAC</name>
<keyword evidence="3" id="KW-1185">Reference proteome</keyword>
<accession>A0A8X6YJH8</accession>
<organism evidence="2 3">
    <name type="scientific">Trichonephila inaurata madagascariensis</name>
    <dbReference type="NCBI Taxonomy" id="2747483"/>
    <lineage>
        <taxon>Eukaryota</taxon>
        <taxon>Metazoa</taxon>
        <taxon>Ecdysozoa</taxon>
        <taxon>Arthropoda</taxon>
        <taxon>Chelicerata</taxon>
        <taxon>Arachnida</taxon>
        <taxon>Araneae</taxon>
        <taxon>Araneomorphae</taxon>
        <taxon>Entelegynae</taxon>
        <taxon>Araneoidea</taxon>
        <taxon>Nephilidae</taxon>
        <taxon>Trichonephila</taxon>
        <taxon>Trichonephila inaurata</taxon>
    </lineage>
</organism>
<protein>
    <submittedName>
        <fullName evidence="2">Uncharacterized protein</fullName>
    </submittedName>
</protein>
<proteinExistence type="predicted"/>
<feature type="compositionally biased region" description="Basic and acidic residues" evidence="1">
    <location>
        <begin position="72"/>
        <end position="86"/>
    </location>
</feature>
<reference evidence="2" key="1">
    <citation type="submission" date="2020-08" db="EMBL/GenBank/DDBJ databases">
        <title>Multicomponent nature underlies the extraordinary mechanical properties of spider dragline silk.</title>
        <authorList>
            <person name="Kono N."/>
            <person name="Nakamura H."/>
            <person name="Mori M."/>
            <person name="Yoshida Y."/>
            <person name="Ohtoshi R."/>
            <person name="Malay A.D."/>
            <person name="Moran D.A.P."/>
            <person name="Tomita M."/>
            <person name="Numata K."/>
            <person name="Arakawa K."/>
        </authorList>
    </citation>
    <scope>NUCLEOTIDE SEQUENCE</scope>
</reference>
<dbReference type="AlphaFoldDB" id="A0A8X6YJH8"/>
<comment type="caution">
    <text evidence="2">The sequence shown here is derived from an EMBL/GenBank/DDBJ whole genome shotgun (WGS) entry which is preliminary data.</text>
</comment>
<dbReference type="EMBL" id="BMAV01019239">
    <property type="protein sequence ID" value="GFY72091.1"/>
    <property type="molecule type" value="Genomic_DNA"/>
</dbReference>
<dbReference type="Proteomes" id="UP000886998">
    <property type="component" value="Unassembled WGS sequence"/>
</dbReference>